<proteinExistence type="inferred from homology"/>
<evidence type="ECO:0000256" key="2">
    <source>
        <dbReference type="ARBA" id="ARBA00008163"/>
    </source>
</evidence>
<sequence length="430" mass="46092">MKLNRILMGASASFLSLNTFGAAFQLAEHSASGLGRAFAGDAAIAENASVVARNPALMSQFKQNQLSIVGTYVKPDVSLEGESAPAYSNAEALNNDSIAPGAFVPASYLVMPINNKWAVGLGLFSNFGLATDFADDYAAGQLAGSTEILTVNLNTSISYKISEQFSVAAGLNYVYAEAELVRHAGPGLPAFLQANYGSTLGVTNSTEVAKMDGDDAAFGWNIGMAWDVSNSTRLGLAHRSSVELDFEGEYSNQLPAALGGLEGNTLDGRLAIELPAITEFSASHQLDDKWGLHYSVMWTQWSSFDRLEAYVPVSEEPVFEKDENFSDSFRYAISADYQLNSDVKLRAGIAYDKTPSDPNHQSISIPDTNRLWLSAGATYVLNNTSSVDLGLSILRGENRSFTEADNLGGQWGFASEGNAAIFAAQYNYAF</sequence>
<feature type="signal peptide" evidence="8">
    <location>
        <begin position="1"/>
        <end position="21"/>
    </location>
</feature>
<dbReference type="Pfam" id="PF03349">
    <property type="entry name" value="Toluene_X"/>
    <property type="match status" value="1"/>
</dbReference>
<accession>A0ABS9D4G1</accession>
<feature type="chain" id="PRO_5045679953" evidence="8">
    <location>
        <begin position="22"/>
        <end position="430"/>
    </location>
</feature>
<dbReference type="SUPFAM" id="SSF56935">
    <property type="entry name" value="Porins"/>
    <property type="match status" value="1"/>
</dbReference>
<keyword evidence="5 8" id="KW-0732">Signal</keyword>
<dbReference type="EMBL" id="JAKGAS010000002">
    <property type="protein sequence ID" value="MCF2947539.1"/>
    <property type="molecule type" value="Genomic_DNA"/>
</dbReference>
<keyword evidence="6" id="KW-0472">Membrane</keyword>
<evidence type="ECO:0000256" key="6">
    <source>
        <dbReference type="ARBA" id="ARBA00023136"/>
    </source>
</evidence>
<evidence type="ECO:0000256" key="3">
    <source>
        <dbReference type="ARBA" id="ARBA00022452"/>
    </source>
</evidence>
<keyword evidence="7" id="KW-0998">Cell outer membrane</keyword>
<keyword evidence="10" id="KW-1185">Reference proteome</keyword>
<protein>
    <submittedName>
        <fullName evidence="9">Outer membrane protein transport protein</fullName>
    </submittedName>
</protein>
<evidence type="ECO:0000256" key="1">
    <source>
        <dbReference type="ARBA" id="ARBA00004571"/>
    </source>
</evidence>
<dbReference type="InterPro" id="IPR005017">
    <property type="entry name" value="OMPP1/FadL/TodX"/>
</dbReference>
<evidence type="ECO:0000256" key="5">
    <source>
        <dbReference type="ARBA" id="ARBA00022729"/>
    </source>
</evidence>
<dbReference type="PANTHER" id="PTHR35093">
    <property type="entry name" value="OUTER MEMBRANE PROTEIN NMB0088-RELATED"/>
    <property type="match status" value="1"/>
</dbReference>
<dbReference type="Gene3D" id="2.40.160.60">
    <property type="entry name" value="Outer membrane protein transport protein (OMPP1/FadL/TodX)"/>
    <property type="match status" value="1"/>
</dbReference>
<evidence type="ECO:0000256" key="8">
    <source>
        <dbReference type="SAM" id="SignalP"/>
    </source>
</evidence>
<dbReference type="PANTHER" id="PTHR35093:SF8">
    <property type="entry name" value="OUTER MEMBRANE PROTEIN NMB0088-RELATED"/>
    <property type="match status" value="1"/>
</dbReference>
<reference evidence="9 10" key="1">
    <citation type="submission" date="2022-01" db="EMBL/GenBank/DDBJ databases">
        <title>Paraglaciecola sp. G1-23.</title>
        <authorList>
            <person name="Jin M.S."/>
            <person name="Han D.M."/>
            <person name="Kim H.M."/>
            <person name="Jeon C.O."/>
        </authorList>
    </citation>
    <scope>NUCLEOTIDE SEQUENCE [LARGE SCALE GENOMIC DNA]</scope>
    <source>
        <strain evidence="9 10">G1-23</strain>
    </source>
</reference>
<name>A0ABS9D4G1_9ALTE</name>
<dbReference type="Proteomes" id="UP001521137">
    <property type="component" value="Unassembled WGS sequence"/>
</dbReference>
<comment type="similarity">
    <text evidence="2">Belongs to the OmpP1/FadL family.</text>
</comment>
<evidence type="ECO:0000313" key="9">
    <source>
        <dbReference type="EMBL" id="MCF2947539.1"/>
    </source>
</evidence>
<organism evidence="9 10">
    <name type="scientific">Paraglaciecola algarum</name>
    <dbReference type="NCBI Taxonomy" id="3050085"/>
    <lineage>
        <taxon>Bacteria</taxon>
        <taxon>Pseudomonadati</taxon>
        <taxon>Pseudomonadota</taxon>
        <taxon>Gammaproteobacteria</taxon>
        <taxon>Alteromonadales</taxon>
        <taxon>Alteromonadaceae</taxon>
        <taxon>Paraglaciecola</taxon>
    </lineage>
</organism>
<keyword evidence="4" id="KW-0812">Transmembrane</keyword>
<gene>
    <name evidence="9" type="ORF">L0668_05425</name>
</gene>
<comment type="subcellular location">
    <subcellularLocation>
        <location evidence="1">Cell outer membrane</location>
        <topology evidence="1">Multi-pass membrane protein</topology>
    </subcellularLocation>
</comment>
<dbReference type="RefSeq" id="WP_235311058.1">
    <property type="nucleotide sequence ID" value="NZ_JAKGAS010000002.1"/>
</dbReference>
<evidence type="ECO:0000256" key="4">
    <source>
        <dbReference type="ARBA" id="ARBA00022692"/>
    </source>
</evidence>
<evidence type="ECO:0000256" key="7">
    <source>
        <dbReference type="ARBA" id="ARBA00023237"/>
    </source>
</evidence>
<comment type="caution">
    <text evidence="9">The sequence shown here is derived from an EMBL/GenBank/DDBJ whole genome shotgun (WGS) entry which is preliminary data.</text>
</comment>
<evidence type="ECO:0000313" key="10">
    <source>
        <dbReference type="Proteomes" id="UP001521137"/>
    </source>
</evidence>
<keyword evidence="3" id="KW-1134">Transmembrane beta strand</keyword>